<reference evidence="1 3" key="2">
    <citation type="journal article" date="2014" name="BMC Genomics">
        <title>An improved genome release (version Mt4.0) for the model legume Medicago truncatula.</title>
        <authorList>
            <person name="Tang H."/>
            <person name="Krishnakumar V."/>
            <person name="Bidwell S."/>
            <person name="Rosen B."/>
            <person name="Chan A."/>
            <person name="Zhou S."/>
            <person name="Gentzbittel L."/>
            <person name="Childs K.L."/>
            <person name="Yandell M."/>
            <person name="Gundlach H."/>
            <person name="Mayer K.F."/>
            <person name="Schwartz D.C."/>
            <person name="Town C.D."/>
        </authorList>
    </citation>
    <scope>GENOME REANNOTATION</scope>
    <source>
        <strain evidence="1">A17</strain>
        <strain evidence="2 3">cv. Jemalong A17</strain>
    </source>
</reference>
<reference evidence="2" key="3">
    <citation type="submission" date="2015-04" db="UniProtKB">
        <authorList>
            <consortium name="EnsemblPlants"/>
        </authorList>
    </citation>
    <scope>IDENTIFICATION</scope>
    <source>
        <strain evidence="2">cv. Jemalong A17</strain>
    </source>
</reference>
<dbReference type="EnsemblPlants" id="KEH18833">
    <property type="protein sequence ID" value="KEH18833"/>
    <property type="gene ID" value="MTR_8g028825"/>
</dbReference>
<keyword evidence="1" id="KW-0472">Membrane</keyword>
<keyword evidence="1" id="KW-0812">Transmembrane</keyword>
<sequence>MFIQANNSLLWMTQIRTLSGLIFVGAGTAPVWLCPNHPQHPHDISSFKMIGLGTTSGYMIWFSAISHSYIITPLEDVHIPRPPKQEVRHDQQFRAHQRRIMGSGVVEQGSATYESLNAILKGFMKGTCIVVGMVWGSRGARATQ</sequence>
<evidence type="ECO:0000313" key="2">
    <source>
        <dbReference type="EnsemblPlants" id="KEH18833"/>
    </source>
</evidence>
<evidence type="ECO:0000313" key="3">
    <source>
        <dbReference type="Proteomes" id="UP000002051"/>
    </source>
</evidence>
<evidence type="ECO:0000313" key="1">
    <source>
        <dbReference type="EMBL" id="KEH18833.1"/>
    </source>
</evidence>
<gene>
    <name evidence="1" type="ordered locus">MTR_8g028825</name>
</gene>
<proteinExistence type="predicted"/>
<organism evidence="1 3">
    <name type="scientific">Medicago truncatula</name>
    <name type="common">Barrel medic</name>
    <name type="synonym">Medicago tribuloides</name>
    <dbReference type="NCBI Taxonomy" id="3880"/>
    <lineage>
        <taxon>Eukaryota</taxon>
        <taxon>Viridiplantae</taxon>
        <taxon>Streptophyta</taxon>
        <taxon>Embryophyta</taxon>
        <taxon>Tracheophyta</taxon>
        <taxon>Spermatophyta</taxon>
        <taxon>Magnoliopsida</taxon>
        <taxon>eudicotyledons</taxon>
        <taxon>Gunneridae</taxon>
        <taxon>Pentapetalae</taxon>
        <taxon>rosids</taxon>
        <taxon>fabids</taxon>
        <taxon>Fabales</taxon>
        <taxon>Fabaceae</taxon>
        <taxon>Papilionoideae</taxon>
        <taxon>50 kb inversion clade</taxon>
        <taxon>NPAAA clade</taxon>
        <taxon>Hologalegina</taxon>
        <taxon>IRL clade</taxon>
        <taxon>Trifolieae</taxon>
        <taxon>Medicago</taxon>
    </lineage>
</organism>
<dbReference type="EMBL" id="CM001224">
    <property type="protein sequence ID" value="KEH18833.1"/>
    <property type="molecule type" value="Genomic_DNA"/>
</dbReference>
<dbReference type="AlphaFoldDB" id="A0A072TPS9"/>
<accession>A0A072TPS9</accession>
<protein>
    <submittedName>
        <fullName evidence="1">Transmembrane protein, putative</fullName>
    </submittedName>
</protein>
<reference evidence="1 3" key="1">
    <citation type="journal article" date="2011" name="Nature">
        <title>The Medicago genome provides insight into the evolution of rhizobial symbioses.</title>
        <authorList>
            <person name="Young N.D."/>
            <person name="Debelle F."/>
            <person name="Oldroyd G.E."/>
            <person name="Geurts R."/>
            <person name="Cannon S.B."/>
            <person name="Udvardi M.K."/>
            <person name="Benedito V.A."/>
            <person name="Mayer K.F."/>
            <person name="Gouzy J."/>
            <person name="Schoof H."/>
            <person name="Van de Peer Y."/>
            <person name="Proost S."/>
            <person name="Cook D.R."/>
            <person name="Meyers B.C."/>
            <person name="Spannagl M."/>
            <person name="Cheung F."/>
            <person name="De Mita S."/>
            <person name="Krishnakumar V."/>
            <person name="Gundlach H."/>
            <person name="Zhou S."/>
            <person name="Mudge J."/>
            <person name="Bharti A.K."/>
            <person name="Murray J.D."/>
            <person name="Naoumkina M.A."/>
            <person name="Rosen B."/>
            <person name="Silverstein K.A."/>
            <person name="Tang H."/>
            <person name="Rombauts S."/>
            <person name="Zhao P.X."/>
            <person name="Zhou P."/>
            <person name="Barbe V."/>
            <person name="Bardou P."/>
            <person name="Bechner M."/>
            <person name="Bellec A."/>
            <person name="Berger A."/>
            <person name="Berges H."/>
            <person name="Bidwell S."/>
            <person name="Bisseling T."/>
            <person name="Choisne N."/>
            <person name="Couloux A."/>
            <person name="Denny R."/>
            <person name="Deshpande S."/>
            <person name="Dai X."/>
            <person name="Doyle J.J."/>
            <person name="Dudez A.M."/>
            <person name="Farmer A.D."/>
            <person name="Fouteau S."/>
            <person name="Franken C."/>
            <person name="Gibelin C."/>
            <person name="Gish J."/>
            <person name="Goldstein S."/>
            <person name="Gonzalez A.J."/>
            <person name="Green P.J."/>
            <person name="Hallab A."/>
            <person name="Hartog M."/>
            <person name="Hua A."/>
            <person name="Humphray S.J."/>
            <person name="Jeong D.H."/>
            <person name="Jing Y."/>
            <person name="Jocker A."/>
            <person name="Kenton S.M."/>
            <person name="Kim D.J."/>
            <person name="Klee K."/>
            <person name="Lai H."/>
            <person name="Lang C."/>
            <person name="Lin S."/>
            <person name="Macmil S.L."/>
            <person name="Magdelenat G."/>
            <person name="Matthews L."/>
            <person name="McCorrison J."/>
            <person name="Monaghan E.L."/>
            <person name="Mun J.H."/>
            <person name="Najar F.Z."/>
            <person name="Nicholson C."/>
            <person name="Noirot C."/>
            <person name="O'Bleness M."/>
            <person name="Paule C.R."/>
            <person name="Poulain J."/>
            <person name="Prion F."/>
            <person name="Qin B."/>
            <person name="Qu C."/>
            <person name="Retzel E.F."/>
            <person name="Riddle C."/>
            <person name="Sallet E."/>
            <person name="Samain S."/>
            <person name="Samson N."/>
            <person name="Sanders I."/>
            <person name="Saurat O."/>
            <person name="Scarpelli C."/>
            <person name="Schiex T."/>
            <person name="Segurens B."/>
            <person name="Severin A.J."/>
            <person name="Sherrier D.J."/>
            <person name="Shi R."/>
            <person name="Sims S."/>
            <person name="Singer S.R."/>
            <person name="Sinharoy S."/>
            <person name="Sterck L."/>
            <person name="Viollet A."/>
            <person name="Wang B.B."/>
            <person name="Wang K."/>
            <person name="Wang M."/>
            <person name="Wang X."/>
            <person name="Warfsmann J."/>
            <person name="Weissenbach J."/>
            <person name="White D.D."/>
            <person name="White J.D."/>
            <person name="Wiley G.B."/>
            <person name="Wincker P."/>
            <person name="Xing Y."/>
            <person name="Yang L."/>
            <person name="Yao Z."/>
            <person name="Ying F."/>
            <person name="Zhai J."/>
            <person name="Zhou L."/>
            <person name="Zuber A."/>
            <person name="Denarie J."/>
            <person name="Dixon R.A."/>
            <person name="May G.D."/>
            <person name="Schwartz D.C."/>
            <person name="Rogers J."/>
            <person name="Quetier F."/>
            <person name="Town C.D."/>
            <person name="Roe B.A."/>
        </authorList>
    </citation>
    <scope>NUCLEOTIDE SEQUENCE [LARGE SCALE GENOMIC DNA]</scope>
    <source>
        <strain evidence="1">A17</strain>
        <strain evidence="2 3">cv. Jemalong A17</strain>
    </source>
</reference>
<dbReference type="HOGENOM" id="CLU_1799360_0_0_1"/>
<dbReference type="Proteomes" id="UP000002051">
    <property type="component" value="Chromosome 8"/>
</dbReference>
<keyword evidence="3" id="KW-1185">Reference proteome</keyword>
<name>A0A072TPS9_MEDTR</name>